<dbReference type="CDD" id="cd06259">
    <property type="entry name" value="YdcF-like"/>
    <property type="match status" value="1"/>
</dbReference>
<proteinExistence type="predicted"/>
<evidence type="ECO:0000313" key="2">
    <source>
        <dbReference type="EMBL" id="UUX35254.1"/>
    </source>
</evidence>
<dbReference type="PANTHER" id="PTHR30336">
    <property type="entry name" value="INNER MEMBRANE PROTEIN, PROBABLE PERMEASE"/>
    <property type="match status" value="1"/>
</dbReference>
<dbReference type="InterPro" id="IPR051599">
    <property type="entry name" value="Cell_Envelope_Assoc"/>
</dbReference>
<sequence length="191" mass="22073">MKTKIMLVIVTLILLLGLSFLFIYFNLDIGEEPVEADIIIVNEGLNRERSEKVAELLEAGYANQVIISPSLDHILQWYYDLGIEENQIVHEDYATSTWTNALNSLAIMEEHGWDSALVVSSDYHMQRVRLSYERAMDQLEVDYDLTYVSAYPEVNGEQVKYTQNTEHQRFAIVEVFKYIGYGLGLYEFVDL</sequence>
<protein>
    <submittedName>
        <fullName evidence="2">YdcF family protein</fullName>
    </submittedName>
</protein>
<dbReference type="Proteomes" id="UP001315967">
    <property type="component" value="Chromosome"/>
</dbReference>
<dbReference type="InterPro" id="IPR003848">
    <property type="entry name" value="DUF218"/>
</dbReference>
<feature type="domain" description="DUF218" evidence="1">
    <location>
        <begin position="39"/>
        <end position="157"/>
    </location>
</feature>
<dbReference type="InterPro" id="IPR014729">
    <property type="entry name" value="Rossmann-like_a/b/a_fold"/>
</dbReference>
<organism evidence="2 3">
    <name type="scientific">Fundicoccus culcitae</name>
    <dbReference type="NCBI Taxonomy" id="2969821"/>
    <lineage>
        <taxon>Bacteria</taxon>
        <taxon>Bacillati</taxon>
        <taxon>Bacillota</taxon>
        <taxon>Bacilli</taxon>
        <taxon>Lactobacillales</taxon>
        <taxon>Aerococcaceae</taxon>
        <taxon>Fundicoccus</taxon>
    </lineage>
</organism>
<reference evidence="2 3" key="1">
    <citation type="submission" date="2022-08" db="EMBL/GenBank/DDBJ databases">
        <title>Aerococcaceae sp. nov isolated from spoiled eye mask.</title>
        <authorList>
            <person name="Zhou G."/>
            <person name="Xie X.-B."/>
            <person name="Shi Q.-S."/>
            <person name="Wang Y.-S."/>
            <person name="Wen X."/>
            <person name="Peng H."/>
            <person name="Yang X.-J."/>
            <person name="Tao H.-B."/>
            <person name="Huang X.-M."/>
        </authorList>
    </citation>
    <scope>NUCLEOTIDE SEQUENCE [LARGE SCALE GENOMIC DNA]</scope>
    <source>
        <strain evidence="3">DM20194951</strain>
    </source>
</reference>
<gene>
    <name evidence="2" type="ORF">NRE15_06315</name>
</gene>
<evidence type="ECO:0000259" key="1">
    <source>
        <dbReference type="Pfam" id="PF02698"/>
    </source>
</evidence>
<dbReference type="EMBL" id="CP102453">
    <property type="protein sequence ID" value="UUX35254.1"/>
    <property type="molecule type" value="Genomic_DNA"/>
</dbReference>
<evidence type="ECO:0000313" key="3">
    <source>
        <dbReference type="Proteomes" id="UP001315967"/>
    </source>
</evidence>
<dbReference type="Gene3D" id="3.40.50.620">
    <property type="entry name" value="HUPs"/>
    <property type="match status" value="1"/>
</dbReference>
<dbReference type="RefSeq" id="WP_313794744.1">
    <property type="nucleotide sequence ID" value="NZ_CP102453.1"/>
</dbReference>
<keyword evidence="3" id="KW-1185">Reference proteome</keyword>
<dbReference type="PANTHER" id="PTHR30336:SF4">
    <property type="entry name" value="ENVELOPE BIOGENESIS FACTOR ELYC"/>
    <property type="match status" value="1"/>
</dbReference>
<name>A0ABY5P9A6_9LACT</name>
<dbReference type="Pfam" id="PF02698">
    <property type="entry name" value="DUF218"/>
    <property type="match status" value="1"/>
</dbReference>
<accession>A0ABY5P9A6</accession>